<evidence type="ECO:0000313" key="2">
    <source>
        <dbReference type="Proteomes" id="UP000294684"/>
    </source>
</evidence>
<reference evidence="1 2" key="1">
    <citation type="submission" date="2019-03" db="EMBL/GenBank/DDBJ databases">
        <title>Genomic Encyclopedia of Archaeal and Bacterial Type Strains, Phase II (KMG-II): from individual species to whole genera.</title>
        <authorList>
            <person name="Goeker M."/>
        </authorList>
    </citation>
    <scope>NUCLEOTIDE SEQUENCE [LARGE SCALE GENOMIC DNA]</scope>
    <source>
        <strain evidence="1 2">DSM 21537</strain>
    </source>
</reference>
<dbReference type="Proteomes" id="UP000294684">
    <property type="component" value="Unassembled WGS sequence"/>
</dbReference>
<proteinExistence type="predicted"/>
<dbReference type="EMBL" id="SORO01000001">
    <property type="protein sequence ID" value="TDY71351.1"/>
    <property type="molecule type" value="Genomic_DNA"/>
</dbReference>
<evidence type="ECO:0000313" key="1">
    <source>
        <dbReference type="EMBL" id="TDY71351.1"/>
    </source>
</evidence>
<organism evidence="1 2">
    <name type="scientific">Leptospira meyeri</name>
    <dbReference type="NCBI Taxonomy" id="29508"/>
    <lineage>
        <taxon>Bacteria</taxon>
        <taxon>Pseudomonadati</taxon>
        <taxon>Spirochaetota</taxon>
        <taxon>Spirochaetia</taxon>
        <taxon>Leptospirales</taxon>
        <taxon>Leptospiraceae</taxon>
        <taxon>Leptospira</taxon>
    </lineage>
</organism>
<gene>
    <name evidence="1" type="ORF">CLV96_0313</name>
</gene>
<sequence length="94" mass="11336">MRELSHTLRFSRGEFDTEFLEKDWREFQIDMEDGNLLNIEELLTDYYYGFVNMNDILSTFPPSEITHLIPGQHDNLIKIYRRLAEEFPKYSEVL</sequence>
<comment type="caution">
    <text evidence="1">The sequence shown here is derived from an EMBL/GenBank/DDBJ whole genome shotgun (WGS) entry which is preliminary data.</text>
</comment>
<dbReference type="AlphaFoldDB" id="A0A4V3HIC0"/>
<keyword evidence="2" id="KW-1185">Reference proteome</keyword>
<accession>A0A4V3HIC0</accession>
<protein>
    <submittedName>
        <fullName evidence="1">Uncharacterized protein</fullName>
    </submittedName>
</protein>
<name>A0A4V3HIC0_LEPME</name>